<evidence type="ECO:0000313" key="3">
    <source>
        <dbReference type="Proteomes" id="UP001215151"/>
    </source>
</evidence>
<evidence type="ECO:0000256" key="1">
    <source>
        <dbReference type="SAM" id="MobiDB-lite"/>
    </source>
</evidence>
<sequence>MNDQGSSPSPPQYLQVVSMTSSKSLLLSYTSTDTTVLLPRSLSGVPSALEPGVSTVNGPGSIDSWSLYEAVSEGPQTIQRLVLRKRTTSPYQIKLPLMTDRLCVRRSASPRTPEVRPPVSMEESVLESVRDVQPPPPNRATLSPYNLPGFHPEAQFRSGDMPQHHAVNPPLSTHASKHDIALDNASTLVPGSTIPTSDTWSEICEDLCRAMEVFAILSEVAPARFFSEATDLPQDSSQMLLATASATSTSCLASSLDLGPRSFDATNVLAGPWSSFVFPPHVA</sequence>
<reference evidence="2" key="1">
    <citation type="submission" date="2022-11" db="EMBL/GenBank/DDBJ databases">
        <title>Genome Sequence of Cubamyces cubensis.</title>
        <authorList>
            <person name="Buettner E."/>
        </authorList>
    </citation>
    <scope>NUCLEOTIDE SEQUENCE</scope>
    <source>
        <strain evidence="2">MPL-01</strain>
    </source>
</reference>
<proteinExistence type="predicted"/>
<name>A0AAD7U226_9APHY</name>
<protein>
    <submittedName>
        <fullName evidence="2">Uncharacterized protein</fullName>
    </submittedName>
</protein>
<dbReference type="Proteomes" id="UP001215151">
    <property type="component" value="Unassembled WGS sequence"/>
</dbReference>
<feature type="region of interest" description="Disordered" evidence="1">
    <location>
        <begin position="108"/>
        <end position="174"/>
    </location>
</feature>
<organism evidence="2 3">
    <name type="scientific">Trametes cubensis</name>
    <dbReference type="NCBI Taxonomy" id="1111947"/>
    <lineage>
        <taxon>Eukaryota</taxon>
        <taxon>Fungi</taxon>
        <taxon>Dikarya</taxon>
        <taxon>Basidiomycota</taxon>
        <taxon>Agaricomycotina</taxon>
        <taxon>Agaricomycetes</taxon>
        <taxon>Polyporales</taxon>
        <taxon>Polyporaceae</taxon>
        <taxon>Trametes</taxon>
    </lineage>
</organism>
<accession>A0AAD7U226</accession>
<keyword evidence="3" id="KW-1185">Reference proteome</keyword>
<comment type="caution">
    <text evidence="2">The sequence shown here is derived from an EMBL/GenBank/DDBJ whole genome shotgun (WGS) entry which is preliminary data.</text>
</comment>
<gene>
    <name evidence="2" type="ORF">ONZ51_g2521</name>
</gene>
<dbReference type="EMBL" id="JAPEVG010000040">
    <property type="protein sequence ID" value="KAJ8490054.1"/>
    <property type="molecule type" value="Genomic_DNA"/>
</dbReference>
<dbReference type="AlphaFoldDB" id="A0AAD7U226"/>
<evidence type="ECO:0000313" key="2">
    <source>
        <dbReference type="EMBL" id="KAJ8490054.1"/>
    </source>
</evidence>